<protein>
    <submittedName>
        <fullName evidence="5">AraC-like DNA-binding protein</fullName>
    </submittedName>
</protein>
<dbReference type="GO" id="GO:0003700">
    <property type="term" value="F:DNA-binding transcription factor activity"/>
    <property type="evidence" value="ECO:0007669"/>
    <property type="project" value="InterPro"/>
</dbReference>
<keyword evidence="3" id="KW-0804">Transcription</keyword>
<keyword evidence="6" id="KW-1185">Reference proteome</keyword>
<dbReference type="InterPro" id="IPR050204">
    <property type="entry name" value="AraC_XylS_family_regulators"/>
</dbReference>
<dbReference type="PROSITE" id="PS01124">
    <property type="entry name" value="HTH_ARAC_FAMILY_2"/>
    <property type="match status" value="1"/>
</dbReference>
<dbReference type="InterPro" id="IPR018060">
    <property type="entry name" value="HTH_AraC"/>
</dbReference>
<dbReference type="PANTHER" id="PTHR46796">
    <property type="entry name" value="HTH-TYPE TRANSCRIPTIONAL ACTIVATOR RHAS-RELATED"/>
    <property type="match status" value="1"/>
</dbReference>
<evidence type="ECO:0000256" key="1">
    <source>
        <dbReference type="ARBA" id="ARBA00023015"/>
    </source>
</evidence>
<evidence type="ECO:0000313" key="6">
    <source>
        <dbReference type="Proteomes" id="UP000295509"/>
    </source>
</evidence>
<dbReference type="SUPFAM" id="SSF46689">
    <property type="entry name" value="Homeodomain-like"/>
    <property type="match status" value="1"/>
</dbReference>
<dbReference type="RefSeq" id="WP_134195496.1">
    <property type="nucleotide sequence ID" value="NZ_JBHLUW010000037.1"/>
</dbReference>
<gene>
    <name evidence="5" type="ORF">BX592_121123</name>
</gene>
<feature type="domain" description="HTH araC/xylS-type" evidence="4">
    <location>
        <begin position="379"/>
        <end position="482"/>
    </location>
</feature>
<comment type="caution">
    <text evidence="5">The sequence shown here is derived from an EMBL/GenBank/DDBJ whole genome shotgun (WGS) entry which is preliminary data.</text>
</comment>
<organism evidence="5 6">
    <name type="scientific">Paraburkholderia rhizosphaerae</name>
    <dbReference type="NCBI Taxonomy" id="480658"/>
    <lineage>
        <taxon>Bacteria</taxon>
        <taxon>Pseudomonadati</taxon>
        <taxon>Pseudomonadota</taxon>
        <taxon>Betaproteobacteria</taxon>
        <taxon>Burkholderiales</taxon>
        <taxon>Burkholderiaceae</taxon>
        <taxon>Paraburkholderia</taxon>
    </lineage>
</organism>
<dbReference type="Gene3D" id="1.10.10.60">
    <property type="entry name" value="Homeodomain-like"/>
    <property type="match status" value="1"/>
</dbReference>
<keyword evidence="2 5" id="KW-0238">DNA-binding</keyword>
<dbReference type="Pfam" id="PF12833">
    <property type="entry name" value="HTH_18"/>
    <property type="match status" value="1"/>
</dbReference>
<dbReference type="EMBL" id="SORE01000021">
    <property type="protein sequence ID" value="TDY42552.1"/>
    <property type="molecule type" value="Genomic_DNA"/>
</dbReference>
<evidence type="ECO:0000313" key="5">
    <source>
        <dbReference type="EMBL" id="TDY42552.1"/>
    </source>
</evidence>
<dbReference type="SMART" id="SM00342">
    <property type="entry name" value="HTH_ARAC"/>
    <property type="match status" value="1"/>
</dbReference>
<dbReference type="AlphaFoldDB" id="A0A4R8LHE3"/>
<reference evidence="5 6" key="1">
    <citation type="submission" date="2019-03" db="EMBL/GenBank/DDBJ databases">
        <title>Genomic Encyclopedia of Type Strains, Phase III (KMG-III): the genomes of soil and plant-associated and newly described type strains.</title>
        <authorList>
            <person name="Whitman W."/>
        </authorList>
    </citation>
    <scope>NUCLEOTIDE SEQUENCE [LARGE SCALE GENOMIC DNA]</scope>
    <source>
        <strain evidence="5 6">LMG 29544</strain>
    </source>
</reference>
<accession>A0A4R8LHE3</accession>
<dbReference type="InterPro" id="IPR009057">
    <property type="entry name" value="Homeodomain-like_sf"/>
</dbReference>
<keyword evidence="1" id="KW-0805">Transcription regulation</keyword>
<dbReference type="Proteomes" id="UP000295509">
    <property type="component" value="Unassembled WGS sequence"/>
</dbReference>
<dbReference type="GO" id="GO:0043565">
    <property type="term" value="F:sequence-specific DNA binding"/>
    <property type="evidence" value="ECO:0007669"/>
    <property type="project" value="InterPro"/>
</dbReference>
<sequence length="482" mass="53723">MLATFYFPYVSMLTSTSIPPALAELISEGRIQAAAAQASRHVDTCDPDLLPGLLQLHGDLQMAVGMDVDAEESYREAQKLMRTSKEQVRFASCRNAGWQALFRCRYGTAMSCFMRLVDQPGSELALRLEGYFGMFGVLFGLGRLRDADGVLDALDDLIENSSATLTSARGWRELLTAVRFDVATQSELRSHPELSDHVYWQSGLAGEGTPRIAPMQGTTPRVSTYTVQTPLLRARTDYLKQLMQLANGQRDVGHVLGAHADWAGKQGIASYQGAVRIEIVLASLAGGAPALAESILTLLNAEVRMPQSHRQLEYLYCFAKLRHQQERNAESLRVYTRYALTAMRCIRDEAGALARYAQRTVRVPEQLDDIGARLPARYRRAYRYLVDNLDRKDLSIREIAAEIGVTERALQSAFKSSLGSTPSEIVRRLRMERIRAELQTSEGAHENGILATANKWGVSNRSTLVNSYRREFNEAPSDTLNR</sequence>
<evidence type="ECO:0000256" key="3">
    <source>
        <dbReference type="ARBA" id="ARBA00023163"/>
    </source>
</evidence>
<dbReference type="PANTHER" id="PTHR46796:SF12">
    <property type="entry name" value="HTH-TYPE DNA-BINDING TRANSCRIPTIONAL ACTIVATOR EUTR"/>
    <property type="match status" value="1"/>
</dbReference>
<proteinExistence type="predicted"/>
<evidence type="ECO:0000256" key="2">
    <source>
        <dbReference type="ARBA" id="ARBA00023125"/>
    </source>
</evidence>
<evidence type="ECO:0000259" key="4">
    <source>
        <dbReference type="PROSITE" id="PS01124"/>
    </source>
</evidence>
<dbReference type="OrthoDB" id="9146493at2"/>
<name>A0A4R8LHE3_9BURK</name>